<evidence type="ECO:0000259" key="7">
    <source>
        <dbReference type="Pfam" id="PF01923"/>
    </source>
</evidence>
<comment type="catalytic activity">
    <reaction evidence="6">
        <text>2 cob(II)yrinate a,c diamide + reduced [electron-transfer flavoprotein] + 2 ATP = 2 adenosylcob(III)yrinate a,c-diamide + 2 triphosphate + oxidized [electron-transfer flavoprotein] + 3 H(+)</text>
        <dbReference type="Rhea" id="RHEA:11528"/>
        <dbReference type="Rhea" id="RHEA-COMP:10685"/>
        <dbReference type="Rhea" id="RHEA-COMP:10686"/>
        <dbReference type="ChEBI" id="CHEBI:15378"/>
        <dbReference type="ChEBI" id="CHEBI:18036"/>
        <dbReference type="ChEBI" id="CHEBI:30616"/>
        <dbReference type="ChEBI" id="CHEBI:57692"/>
        <dbReference type="ChEBI" id="CHEBI:58307"/>
        <dbReference type="ChEBI" id="CHEBI:58503"/>
        <dbReference type="ChEBI" id="CHEBI:58537"/>
        <dbReference type="EC" id="2.5.1.17"/>
    </reaction>
</comment>
<keyword evidence="5 6" id="KW-0067">ATP-binding</keyword>
<comment type="pathway">
    <text evidence="6">Cofactor biosynthesis; adenosylcobalamin biosynthesis; adenosylcobalamin from cob(II)yrinate a,c-diamide: step 2/7.</text>
</comment>
<dbReference type="Pfam" id="PF01923">
    <property type="entry name" value="Cob_adeno_trans"/>
    <property type="match status" value="1"/>
</dbReference>
<dbReference type="GO" id="GO:0008817">
    <property type="term" value="F:corrinoid adenosyltransferase activity"/>
    <property type="evidence" value="ECO:0007669"/>
    <property type="project" value="UniProtKB-UniRule"/>
</dbReference>
<keyword evidence="3 6" id="KW-0808">Transferase</keyword>
<dbReference type="GO" id="GO:0009236">
    <property type="term" value="P:cobalamin biosynthetic process"/>
    <property type="evidence" value="ECO:0007669"/>
    <property type="project" value="UniProtKB-UniRule"/>
</dbReference>
<dbReference type="OrthoDB" id="9778896at2"/>
<evidence type="ECO:0000256" key="2">
    <source>
        <dbReference type="ARBA" id="ARBA00011233"/>
    </source>
</evidence>
<accession>A0A3D9L3D0</accession>
<reference evidence="8 9" key="1">
    <citation type="submission" date="2018-07" db="EMBL/GenBank/DDBJ databases">
        <title>Genomic Encyclopedia of Type Strains, Phase IV (KMG-IV): sequencing the most valuable type-strain genomes for metagenomic binning, comparative biology and taxonomic classification.</title>
        <authorList>
            <person name="Goeker M."/>
        </authorList>
    </citation>
    <scope>NUCLEOTIDE SEQUENCE [LARGE SCALE GENOMIC DNA]</scope>
    <source>
        <strain evidence="8 9">DSM 4134</strain>
    </source>
</reference>
<evidence type="ECO:0000313" key="9">
    <source>
        <dbReference type="Proteomes" id="UP000256779"/>
    </source>
</evidence>
<gene>
    <name evidence="8" type="ORF">C7460_10778</name>
</gene>
<keyword evidence="4 6" id="KW-0547">Nucleotide-binding</keyword>
<evidence type="ECO:0000313" key="8">
    <source>
        <dbReference type="EMBL" id="RED99796.1"/>
    </source>
</evidence>
<dbReference type="EMBL" id="QREG01000007">
    <property type="protein sequence ID" value="RED99796.1"/>
    <property type="molecule type" value="Genomic_DNA"/>
</dbReference>
<dbReference type="PANTHER" id="PTHR12213">
    <property type="entry name" value="CORRINOID ADENOSYLTRANSFERASE"/>
    <property type="match status" value="1"/>
</dbReference>
<organism evidence="8 9">
    <name type="scientific">Marinoscillum furvescens DSM 4134</name>
    <dbReference type="NCBI Taxonomy" id="1122208"/>
    <lineage>
        <taxon>Bacteria</taxon>
        <taxon>Pseudomonadati</taxon>
        <taxon>Bacteroidota</taxon>
        <taxon>Cytophagia</taxon>
        <taxon>Cytophagales</taxon>
        <taxon>Reichenbachiellaceae</taxon>
        <taxon>Marinoscillum</taxon>
    </lineage>
</organism>
<evidence type="ECO:0000256" key="4">
    <source>
        <dbReference type="ARBA" id="ARBA00022741"/>
    </source>
</evidence>
<sequence length="187" mass="20907">MSTKLYTKTGDKGQTALLGGKKVSKSHLRIEAYGNVDELNAFIGLLKDHKEVEPRIGNQFYWIQENLFSLGSILATAPGFTGFELPKITDIEIKQLEVWIDKASGELPELRNFILPGGHEVVSLCHVCRTVCRRAERSIAALAEAEPVDDTIIVFINRLSDYFFVMARKMAQILNAPETPWSPGEED</sequence>
<feature type="domain" description="Cobalamin adenosyltransferase-like" evidence="7">
    <location>
        <begin position="5"/>
        <end position="169"/>
    </location>
</feature>
<dbReference type="NCBIfam" id="TIGR00636">
    <property type="entry name" value="PduO_Nterm"/>
    <property type="match status" value="1"/>
</dbReference>
<dbReference type="InterPro" id="IPR029499">
    <property type="entry name" value="PduO-typ"/>
</dbReference>
<name>A0A3D9L3D0_MARFU</name>
<keyword evidence="6" id="KW-0169">Cobalamin biosynthesis</keyword>
<comment type="caution">
    <text evidence="8">The sequence shown here is derived from an EMBL/GenBank/DDBJ whole genome shotgun (WGS) entry which is preliminary data.</text>
</comment>
<proteinExistence type="inferred from homology"/>
<dbReference type="UniPathway" id="UPA00148">
    <property type="reaction ID" value="UER00233"/>
</dbReference>
<protein>
    <recommendedName>
        <fullName evidence="6">Corrinoid adenosyltransferase</fullName>
        <ecNumber evidence="6">2.5.1.17</ecNumber>
    </recommendedName>
    <alternativeName>
        <fullName evidence="6">Cob(II)alamin adenosyltransferase</fullName>
    </alternativeName>
    <alternativeName>
        <fullName evidence="6">Cob(II)yrinic acid a,c-diamide adenosyltransferase</fullName>
    </alternativeName>
    <alternativeName>
        <fullName evidence="6">Cobinamide/cobalamin adenosyltransferase</fullName>
    </alternativeName>
</protein>
<dbReference type="Gene3D" id="1.20.1200.10">
    <property type="entry name" value="Cobalamin adenosyltransferase-like"/>
    <property type="match status" value="1"/>
</dbReference>
<evidence type="ECO:0000256" key="3">
    <source>
        <dbReference type="ARBA" id="ARBA00022679"/>
    </source>
</evidence>
<comment type="catalytic activity">
    <reaction evidence="6">
        <text>2 cob(II)alamin + reduced [electron-transfer flavoprotein] + 2 ATP = 2 adenosylcob(III)alamin + 2 triphosphate + oxidized [electron-transfer flavoprotein] + 3 H(+)</text>
        <dbReference type="Rhea" id="RHEA:28671"/>
        <dbReference type="Rhea" id="RHEA-COMP:10685"/>
        <dbReference type="Rhea" id="RHEA-COMP:10686"/>
        <dbReference type="ChEBI" id="CHEBI:15378"/>
        <dbReference type="ChEBI" id="CHEBI:16304"/>
        <dbReference type="ChEBI" id="CHEBI:18036"/>
        <dbReference type="ChEBI" id="CHEBI:18408"/>
        <dbReference type="ChEBI" id="CHEBI:30616"/>
        <dbReference type="ChEBI" id="CHEBI:57692"/>
        <dbReference type="ChEBI" id="CHEBI:58307"/>
        <dbReference type="EC" id="2.5.1.17"/>
    </reaction>
</comment>
<dbReference type="FunFam" id="1.20.1200.10:FF:000001">
    <property type="entry name" value="Cob(I)yrinic acid a,c-diamide adenosyltransferase"/>
    <property type="match status" value="1"/>
</dbReference>
<dbReference type="EC" id="2.5.1.17" evidence="6"/>
<evidence type="ECO:0000256" key="1">
    <source>
        <dbReference type="ARBA" id="ARBA00007487"/>
    </source>
</evidence>
<dbReference type="Proteomes" id="UP000256779">
    <property type="component" value="Unassembled WGS sequence"/>
</dbReference>
<evidence type="ECO:0000256" key="6">
    <source>
        <dbReference type="RuleBase" id="RU366026"/>
    </source>
</evidence>
<dbReference type="InterPro" id="IPR036451">
    <property type="entry name" value="CblAdoTrfase-like_sf"/>
</dbReference>
<dbReference type="GO" id="GO:0005524">
    <property type="term" value="F:ATP binding"/>
    <property type="evidence" value="ECO:0007669"/>
    <property type="project" value="UniProtKB-UniRule"/>
</dbReference>
<dbReference type="PANTHER" id="PTHR12213:SF0">
    <property type="entry name" value="CORRINOID ADENOSYLTRANSFERASE MMAB"/>
    <property type="match status" value="1"/>
</dbReference>
<keyword evidence="9" id="KW-1185">Reference proteome</keyword>
<comment type="similarity">
    <text evidence="1 6">Belongs to the Cob(I)alamin adenosyltransferase family.</text>
</comment>
<dbReference type="RefSeq" id="WP_115867817.1">
    <property type="nucleotide sequence ID" value="NZ_QREG01000007.1"/>
</dbReference>
<dbReference type="SUPFAM" id="SSF89028">
    <property type="entry name" value="Cobalamin adenosyltransferase-like"/>
    <property type="match status" value="1"/>
</dbReference>
<dbReference type="AlphaFoldDB" id="A0A3D9L3D0"/>
<dbReference type="InterPro" id="IPR016030">
    <property type="entry name" value="CblAdoTrfase-like"/>
</dbReference>
<comment type="subunit">
    <text evidence="2">Homotrimer.</text>
</comment>
<evidence type="ECO:0000256" key="5">
    <source>
        <dbReference type="ARBA" id="ARBA00022840"/>
    </source>
</evidence>